<gene>
    <name evidence="2" type="ORF">NH26_17415</name>
</gene>
<dbReference type="STRING" id="915059.NH26_17415"/>
<dbReference type="EMBL" id="JRYR02000001">
    <property type="protein sequence ID" value="OHX68610.1"/>
    <property type="molecule type" value="Genomic_DNA"/>
</dbReference>
<name>A0A1S1Z5R0_FLAPC</name>
<sequence length="97" mass="10584">MLSGTFIDAAHPTSGTVVLDGNTIKIESDFRSDNGPDLYIYLAQGTDGNGFVDLGRLKNVAGEQEYTVPDGVDYTKNKYVLVWCKQFSVLFGSAELK</sequence>
<feature type="domain" description="DM13" evidence="1">
    <location>
        <begin position="4"/>
        <end position="97"/>
    </location>
</feature>
<dbReference type="AlphaFoldDB" id="A0A1S1Z5R0"/>
<dbReference type="InterPro" id="IPR019545">
    <property type="entry name" value="DM13_domain"/>
</dbReference>
<evidence type="ECO:0000313" key="3">
    <source>
        <dbReference type="Proteomes" id="UP000179797"/>
    </source>
</evidence>
<proteinExistence type="predicted"/>
<protein>
    <recommendedName>
        <fullName evidence="1">DM13 domain-containing protein</fullName>
    </recommendedName>
</protein>
<accession>A0A1S1Z5R0</accession>
<dbReference type="Pfam" id="PF10517">
    <property type="entry name" value="DM13"/>
    <property type="match status" value="1"/>
</dbReference>
<organism evidence="2 3">
    <name type="scientific">Flammeovirga pacifica</name>
    <dbReference type="NCBI Taxonomy" id="915059"/>
    <lineage>
        <taxon>Bacteria</taxon>
        <taxon>Pseudomonadati</taxon>
        <taxon>Bacteroidota</taxon>
        <taxon>Cytophagia</taxon>
        <taxon>Cytophagales</taxon>
        <taxon>Flammeovirgaceae</taxon>
        <taxon>Flammeovirga</taxon>
    </lineage>
</organism>
<dbReference type="PROSITE" id="PS51549">
    <property type="entry name" value="DM13"/>
    <property type="match status" value="1"/>
</dbReference>
<comment type="caution">
    <text evidence="2">The sequence shown here is derived from an EMBL/GenBank/DDBJ whole genome shotgun (WGS) entry which is preliminary data.</text>
</comment>
<evidence type="ECO:0000313" key="2">
    <source>
        <dbReference type="EMBL" id="OHX68610.1"/>
    </source>
</evidence>
<evidence type="ECO:0000259" key="1">
    <source>
        <dbReference type="PROSITE" id="PS51549"/>
    </source>
</evidence>
<reference evidence="2 3" key="1">
    <citation type="journal article" date="2012" name="Int. J. Syst. Evol. Microbiol.">
        <title>Flammeovirga pacifica sp. nov., isolated from deep-sea sediment.</title>
        <authorList>
            <person name="Xu H."/>
            <person name="Fu Y."/>
            <person name="Yang N."/>
            <person name="Ding Z."/>
            <person name="Lai Q."/>
            <person name="Zeng R."/>
        </authorList>
    </citation>
    <scope>NUCLEOTIDE SEQUENCE [LARGE SCALE GENOMIC DNA]</scope>
    <source>
        <strain evidence="3">DSM 24597 / LMG 26175 / WPAGA1</strain>
    </source>
</reference>
<keyword evidence="3" id="KW-1185">Reference proteome</keyword>
<dbReference type="Proteomes" id="UP000179797">
    <property type="component" value="Unassembled WGS sequence"/>
</dbReference>